<dbReference type="PANTHER" id="PTHR46224:SF6">
    <property type="entry name" value="ANKYRIN REPEAT FAMILY PROTEIN"/>
    <property type="match status" value="1"/>
</dbReference>
<gene>
    <name evidence="1" type="ORF">PVAR5_8327</name>
</gene>
<dbReference type="HOGENOM" id="CLU_064330_1_0_1"/>
<dbReference type="OrthoDB" id="426293at2759"/>
<dbReference type="Gene3D" id="1.25.40.20">
    <property type="entry name" value="Ankyrin repeat-containing domain"/>
    <property type="match status" value="1"/>
</dbReference>
<dbReference type="InterPro" id="IPR051616">
    <property type="entry name" value="Cul2-RING_E3_ligase_SR"/>
</dbReference>
<keyword evidence="2" id="KW-1185">Reference proteome</keyword>
<sequence>MRNLTKELRIAISDARTDEVIRLFDQGAPMIIQHFVLAMQMELCDVLELFLNRGWDINTEVDRRRPSALVYAFHDMTLLTWLLDHGADPNKRCQMRDCTPLSYAVVDAPFGTIQLLFKYGGSADRGQLLHYAAMRECADNLEVLKFIYDKNPDTNAIRINKLLDEDCPEDFAMNFRAGLGTPLHYAALVGSLDYGPR</sequence>
<protein>
    <recommendedName>
        <fullName evidence="3">Ankyrin repeat-containing domain protein</fullName>
    </recommendedName>
</protein>
<dbReference type="EMBL" id="BAUL01000306">
    <property type="protein sequence ID" value="GAD99606.1"/>
    <property type="molecule type" value="Genomic_DNA"/>
</dbReference>
<dbReference type="SUPFAM" id="SSF48403">
    <property type="entry name" value="Ankyrin repeat"/>
    <property type="match status" value="1"/>
</dbReference>
<dbReference type="Proteomes" id="UP000018001">
    <property type="component" value="Unassembled WGS sequence"/>
</dbReference>
<proteinExistence type="predicted"/>
<accession>V5GC21</accession>
<dbReference type="Pfam" id="PF12796">
    <property type="entry name" value="Ank_2"/>
    <property type="match status" value="1"/>
</dbReference>
<reference evidence="2" key="1">
    <citation type="journal article" date="2014" name="Genome Announc.">
        <title>Draft genome sequence of the formaldehyde-resistant fungus Byssochlamys spectabilis No. 5 (anamorph Paecilomyces variotii No. 5) (NBRC109023).</title>
        <authorList>
            <person name="Oka T."/>
            <person name="Ekino K."/>
            <person name="Fukuda K."/>
            <person name="Nomura Y."/>
        </authorList>
    </citation>
    <scope>NUCLEOTIDE SEQUENCE [LARGE SCALE GENOMIC DNA]</scope>
    <source>
        <strain evidence="2">No. 5 / NBRC 109023</strain>
    </source>
</reference>
<dbReference type="InParanoid" id="V5GC21"/>
<dbReference type="PANTHER" id="PTHR46224">
    <property type="entry name" value="ANKYRIN REPEAT FAMILY PROTEIN"/>
    <property type="match status" value="1"/>
</dbReference>
<dbReference type="AlphaFoldDB" id="V5GC21"/>
<evidence type="ECO:0000313" key="1">
    <source>
        <dbReference type="EMBL" id="GAD99606.1"/>
    </source>
</evidence>
<dbReference type="eggNOG" id="KOG4177">
    <property type="taxonomic scope" value="Eukaryota"/>
</dbReference>
<evidence type="ECO:0008006" key="3">
    <source>
        <dbReference type="Google" id="ProtNLM"/>
    </source>
</evidence>
<dbReference type="InterPro" id="IPR036770">
    <property type="entry name" value="Ankyrin_rpt-contain_sf"/>
</dbReference>
<name>V5GC21_BYSSN</name>
<comment type="caution">
    <text evidence="1">The sequence shown here is derived from an EMBL/GenBank/DDBJ whole genome shotgun (WGS) entry which is preliminary data.</text>
</comment>
<organism evidence="1 2">
    <name type="scientific">Byssochlamys spectabilis (strain No. 5 / NBRC 109023)</name>
    <name type="common">Paecilomyces variotii</name>
    <dbReference type="NCBI Taxonomy" id="1356009"/>
    <lineage>
        <taxon>Eukaryota</taxon>
        <taxon>Fungi</taxon>
        <taxon>Dikarya</taxon>
        <taxon>Ascomycota</taxon>
        <taxon>Pezizomycotina</taxon>
        <taxon>Eurotiomycetes</taxon>
        <taxon>Eurotiomycetidae</taxon>
        <taxon>Eurotiales</taxon>
        <taxon>Thermoascaceae</taxon>
        <taxon>Paecilomyces</taxon>
    </lineage>
</organism>
<evidence type="ECO:0000313" key="2">
    <source>
        <dbReference type="Proteomes" id="UP000018001"/>
    </source>
</evidence>
<dbReference type="InterPro" id="IPR002110">
    <property type="entry name" value="Ankyrin_rpt"/>
</dbReference>